<reference evidence="2 3" key="1">
    <citation type="submission" date="2017-07" db="EMBL/GenBank/DDBJ databases">
        <authorList>
            <person name="Talla V."/>
            <person name="Backstrom N."/>
        </authorList>
    </citation>
    <scope>NUCLEOTIDE SEQUENCE [LARGE SCALE GENOMIC DNA]</scope>
</reference>
<name>A0A5E4PTH8_9NEOP</name>
<dbReference type="Proteomes" id="UP000324832">
    <property type="component" value="Unassembled WGS sequence"/>
</dbReference>
<protein>
    <recommendedName>
        <fullName evidence="1">DUF7869 domain-containing protein</fullName>
    </recommendedName>
</protein>
<feature type="domain" description="DUF7869" evidence="1">
    <location>
        <begin position="6"/>
        <end position="110"/>
    </location>
</feature>
<keyword evidence="3" id="KW-1185">Reference proteome</keyword>
<dbReference type="Pfam" id="PF25273">
    <property type="entry name" value="DUF7869"/>
    <property type="match status" value="1"/>
</dbReference>
<sequence length="201" mass="23241">MDNIKVLRIISDGCSGQNKNTGMISMLGKWLYLEAPRQLKRIEIIYPIVGHSFIPPDRVFAKIEKVIKTKEVITSPTEYVSILQEHAQCTDLASIPVYDWKTSYQNIIKPATSWHFAFMKCKRIFITWTKTENVLVQGEVNYRAENNTKMTITKKGKKKPMIQPNKIIPNAAKLHDVLKLLKTHFGDNWETLETLTFYKIV</sequence>
<accession>A0A5E4PTH8</accession>
<gene>
    <name evidence="2" type="ORF">LSINAPIS_LOCUS1797</name>
</gene>
<evidence type="ECO:0000259" key="1">
    <source>
        <dbReference type="Pfam" id="PF25273"/>
    </source>
</evidence>
<dbReference type="EMBL" id="FZQP02000321">
    <property type="protein sequence ID" value="VVC88436.1"/>
    <property type="molecule type" value="Genomic_DNA"/>
</dbReference>
<evidence type="ECO:0000313" key="2">
    <source>
        <dbReference type="EMBL" id="VVC88436.1"/>
    </source>
</evidence>
<evidence type="ECO:0000313" key="3">
    <source>
        <dbReference type="Proteomes" id="UP000324832"/>
    </source>
</evidence>
<dbReference type="InterPro" id="IPR057191">
    <property type="entry name" value="DUF7869"/>
</dbReference>
<proteinExistence type="predicted"/>
<dbReference type="AlphaFoldDB" id="A0A5E4PTH8"/>
<organism evidence="2 3">
    <name type="scientific">Leptidea sinapis</name>
    <dbReference type="NCBI Taxonomy" id="189913"/>
    <lineage>
        <taxon>Eukaryota</taxon>
        <taxon>Metazoa</taxon>
        <taxon>Ecdysozoa</taxon>
        <taxon>Arthropoda</taxon>
        <taxon>Hexapoda</taxon>
        <taxon>Insecta</taxon>
        <taxon>Pterygota</taxon>
        <taxon>Neoptera</taxon>
        <taxon>Endopterygota</taxon>
        <taxon>Lepidoptera</taxon>
        <taxon>Glossata</taxon>
        <taxon>Ditrysia</taxon>
        <taxon>Papilionoidea</taxon>
        <taxon>Pieridae</taxon>
        <taxon>Dismorphiinae</taxon>
        <taxon>Leptidea</taxon>
    </lineage>
</organism>